<dbReference type="Proteomes" id="UP000664203">
    <property type="component" value="Unassembled WGS sequence"/>
</dbReference>
<accession>A0A8H3PKS3</accession>
<comment type="caution">
    <text evidence="1">The sequence shown here is derived from an EMBL/GenBank/DDBJ whole genome shotgun (WGS) entry which is preliminary data.</text>
</comment>
<name>A0A8H3PKS3_9LECA</name>
<dbReference type="AlphaFoldDB" id="A0A8H3PKS3"/>
<protein>
    <submittedName>
        <fullName evidence="1">Uncharacterized protein</fullName>
    </submittedName>
</protein>
<evidence type="ECO:0000313" key="1">
    <source>
        <dbReference type="EMBL" id="CAF9943039.1"/>
    </source>
</evidence>
<evidence type="ECO:0000313" key="2">
    <source>
        <dbReference type="Proteomes" id="UP000664203"/>
    </source>
</evidence>
<reference evidence="1" key="1">
    <citation type="submission" date="2021-03" db="EMBL/GenBank/DDBJ databases">
        <authorList>
            <person name="Tagirdzhanova G."/>
        </authorList>
    </citation>
    <scope>NUCLEOTIDE SEQUENCE</scope>
</reference>
<proteinExistence type="predicted"/>
<gene>
    <name evidence="1" type="ORF">ALECFALPRED_010457</name>
</gene>
<organism evidence="1 2">
    <name type="scientific">Alectoria fallacina</name>
    <dbReference type="NCBI Taxonomy" id="1903189"/>
    <lineage>
        <taxon>Eukaryota</taxon>
        <taxon>Fungi</taxon>
        <taxon>Dikarya</taxon>
        <taxon>Ascomycota</taxon>
        <taxon>Pezizomycotina</taxon>
        <taxon>Lecanoromycetes</taxon>
        <taxon>OSLEUM clade</taxon>
        <taxon>Lecanoromycetidae</taxon>
        <taxon>Lecanorales</taxon>
        <taxon>Lecanorineae</taxon>
        <taxon>Parmeliaceae</taxon>
        <taxon>Alectoria</taxon>
    </lineage>
</organism>
<keyword evidence="2" id="KW-1185">Reference proteome</keyword>
<dbReference type="EMBL" id="CAJPDR010000869">
    <property type="protein sequence ID" value="CAF9943039.1"/>
    <property type="molecule type" value="Genomic_DNA"/>
</dbReference>
<sequence>MPSGRIAFAVFHPAESYGPEDHRHDHRVLVYPPLYDSLPAKKMDAAVEKMEAESTAIMKTMQSRKP</sequence>